<comment type="caution">
    <text evidence="3">The sequence shown here is derived from an EMBL/GenBank/DDBJ whole genome shotgun (WGS) entry which is preliminary data.</text>
</comment>
<sequence length="626" mass="71610">MDKLTPPPPLNPLVLFGNPTLFKVNPTTGISSKEAQDDYQWPRLSSVLLSHNKHKGTDIQEKEQKTNPDPTGWERQSQSKAKCMRTRSQARRLRQHQRQTTQFPLNLVEPPKDTMAHNRYYGRIAPAPTGVIRGSLCKRLRYPKLTQKELTTYGCTSITIRNPHEKEHPCKNPHGYAASSKFPLETLSSIAALDSSTPWFADIANYHAGNFVIKGMSTQQKRKFFKDVKHYFWEDPFLFKICADQVIRRCVFGKEAHDILMACHDGPTGGHHGANYTARKVFDSGFFWPTIYKDAHELVKNCNSCQRQGKVSQRDEMPQNSIQVCEIFDVWGIDFMGPFPSSKGNKYILVAVDYLSKWVEAKALPTNDARVVCKFLKSLFARFGAPRAIISDRGTHFCNDQFTKVMLKYGVTHRLSTAYHPQTSGQVEVSNRGLKRILERSIGENRTSWSDKLDDALWAFRTAYKTPIGCTPYKLVYGKACHLPIELEHKAYWALKHTNFDLKTAGDHRKVQLNELNELRDEAYENSLIYKEKTKRIHDSKIKNRVFNVGDRVLLFNSRLKIFSGKLKTRWSGPFTITHVFPYGTVELSQNSGPNFKVNGHRVKHYFGGDVPQLVVPDLQTFPNVQ</sequence>
<accession>A0ABQ5A4N6</accession>
<protein>
    <submittedName>
        <fullName evidence="3">Reverse transcriptase domain-containing protein</fullName>
    </submittedName>
</protein>
<evidence type="ECO:0000313" key="4">
    <source>
        <dbReference type="Proteomes" id="UP001151760"/>
    </source>
</evidence>
<keyword evidence="3" id="KW-0548">Nucleotidyltransferase</keyword>
<dbReference type="Proteomes" id="UP001151760">
    <property type="component" value="Unassembled WGS sequence"/>
</dbReference>
<evidence type="ECO:0000313" key="3">
    <source>
        <dbReference type="EMBL" id="GJS96048.1"/>
    </source>
</evidence>
<dbReference type="SUPFAM" id="SSF53098">
    <property type="entry name" value="Ribonuclease H-like"/>
    <property type="match status" value="1"/>
</dbReference>
<feature type="domain" description="Integrase catalytic" evidence="2">
    <location>
        <begin position="314"/>
        <end position="480"/>
    </location>
</feature>
<dbReference type="InterPro" id="IPR036397">
    <property type="entry name" value="RNaseH_sf"/>
</dbReference>
<reference evidence="3" key="2">
    <citation type="submission" date="2022-01" db="EMBL/GenBank/DDBJ databases">
        <authorList>
            <person name="Yamashiro T."/>
            <person name="Shiraishi A."/>
            <person name="Satake H."/>
            <person name="Nakayama K."/>
        </authorList>
    </citation>
    <scope>NUCLEOTIDE SEQUENCE</scope>
</reference>
<dbReference type="PROSITE" id="PS50994">
    <property type="entry name" value="INTEGRASE"/>
    <property type="match status" value="1"/>
</dbReference>
<keyword evidence="4" id="KW-1185">Reference proteome</keyword>
<feature type="compositionally biased region" description="Basic and acidic residues" evidence="1">
    <location>
        <begin position="55"/>
        <end position="66"/>
    </location>
</feature>
<dbReference type="GO" id="GO:0003964">
    <property type="term" value="F:RNA-directed DNA polymerase activity"/>
    <property type="evidence" value="ECO:0007669"/>
    <property type="project" value="UniProtKB-KW"/>
</dbReference>
<keyword evidence="3" id="KW-0695">RNA-directed DNA polymerase</keyword>
<organism evidence="3 4">
    <name type="scientific">Tanacetum coccineum</name>
    <dbReference type="NCBI Taxonomy" id="301880"/>
    <lineage>
        <taxon>Eukaryota</taxon>
        <taxon>Viridiplantae</taxon>
        <taxon>Streptophyta</taxon>
        <taxon>Embryophyta</taxon>
        <taxon>Tracheophyta</taxon>
        <taxon>Spermatophyta</taxon>
        <taxon>Magnoliopsida</taxon>
        <taxon>eudicotyledons</taxon>
        <taxon>Gunneridae</taxon>
        <taxon>Pentapetalae</taxon>
        <taxon>asterids</taxon>
        <taxon>campanulids</taxon>
        <taxon>Asterales</taxon>
        <taxon>Asteraceae</taxon>
        <taxon>Asteroideae</taxon>
        <taxon>Anthemideae</taxon>
        <taxon>Anthemidinae</taxon>
        <taxon>Tanacetum</taxon>
    </lineage>
</organism>
<dbReference type="Gene3D" id="3.30.420.10">
    <property type="entry name" value="Ribonuclease H-like superfamily/Ribonuclease H"/>
    <property type="match status" value="1"/>
</dbReference>
<evidence type="ECO:0000259" key="2">
    <source>
        <dbReference type="PROSITE" id="PS50994"/>
    </source>
</evidence>
<dbReference type="PANTHER" id="PTHR47266">
    <property type="entry name" value="ENDONUCLEASE-RELATED"/>
    <property type="match status" value="1"/>
</dbReference>
<dbReference type="Pfam" id="PF17921">
    <property type="entry name" value="Integrase_H2C2"/>
    <property type="match status" value="1"/>
</dbReference>
<evidence type="ECO:0000256" key="1">
    <source>
        <dbReference type="SAM" id="MobiDB-lite"/>
    </source>
</evidence>
<feature type="region of interest" description="Disordered" evidence="1">
    <location>
        <begin position="53"/>
        <end position="80"/>
    </location>
</feature>
<proteinExistence type="predicted"/>
<reference evidence="3" key="1">
    <citation type="journal article" date="2022" name="Int. J. Mol. Sci.">
        <title>Draft Genome of Tanacetum Coccineum: Genomic Comparison of Closely Related Tanacetum-Family Plants.</title>
        <authorList>
            <person name="Yamashiro T."/>
            <person name="Shiraishi A."/>
            <person name="Nakayama K."/>
            <person name="Satake H."/>
        </authorList>
    </citation>
    <scope>NUCLEOTIDE SEQUENCE</scope>
</reference>
<dbReference type="Gene3D" id="1.10.340.70">
    <property type="match status" value="1"/>
</dbReference>
<dbReference type="InterPro" id="IPR052160">
    <property type="entry name" value="Gypsy_RT_Integrase-like"/>
</dbReference>
<dbReference type="EMBL" id="BQNB010011857">
    <property type="protein sequence ID" value="GJS96048.1"/>
    <property type="molecule type" value="Genomic_DNA"/>
</dbReference>
<dbReference type="InterPro" id="IPR001584">
    <property type="entry name" value="Integrase_cat-core"/>
</dbReference>
<gene>
    <name evidence="3" type="ORF">Tco_0803016</name>
</gene>
<keyword evidence="3" id="KW-0808">Transferase</keyword>
<dbReference type="InterPro" id="IPR012337">
    <property type="entry name" value="RNaseH-like_sf"/>
</dbReference>
<dbReference type="Pfam" id="PF00665">
    <property type="entry name" value="rve"/>
    <property type="match status" value="1"/>
</dbReference>
<dbReference type="InterPro" id="IPR041588">
    <property type="entry name" value="Integrase_H2C2"/>
</dbReference>
<name>A0ABQ5A4N6_9ASTR</name>